<gene>
    <name evidence="2" type="ORF">ACFOY2_18075</name>
</gene>
<organism evidence="2 3">
    <name type="scientific">Nonomuraea purpurea</name>
    <dbReference type="NCBI Taxonomy" id="1849276"/>
    <lineage>
        <taxon>Bacteria</taxon>
        <taxon>Bacillati</taxon>
        <taxon>Actinomycetota</taxon>
        <taxon>Actinomycetes</taxon>
        <taxon>Streptosporangiales</taxon>
        <taxon>Streptosporangiaceae</taxon>
        <taxon>Nonomuraea</taxon>
    </lineage>
</organism>
<dbReference type="RefSeq" id="WP_379529206.1">
    <property type="nucleotide sequence ID" value="NZ_JBHSBI010000008.1"/>
</dbReference>
<dbReference type="EMBL" id="JBHSBI010000008">
    <property type="protein sequence ID" value="MFC4009146.1"/>
    <property type="molecule type" value="Genomic_DNA"/>
</dbReference>
<dbReference type="Pfam" id="PF21348">
    <property type="entry name" value="RGL11_C"/>
    <property type="match status" value="1"/>
</dbReference>
<keyword evidence="3" id="KW-1185">Reference proteome</keyword>
<reference evidence="3" key="1">
    <citation type="journal article" date="2019" name="Int. J. Syst. Evol. Microbiol.">
        <title>The Global Catalogue of Microorganisms (GCM) 10K type strain sequencing project: providing services to taxonomists for standard genome sequencing and annotation.</title>
        <authorList>
            <consortium name="The Broad Institute Genomics Platform"/>
            <consortium name="The Broad Institute Genome Sequencing Center for Infectious Disease"/>
            <person name="Wu L."/>
            <person name="Ma J."/>
        </authorList>
    </citation>
    <scope>NUCLEOTIDE SEQUENCE [LARGE SCALE GENOMIC DNA]</scope>
    <source>
        <strain evidence="3">TBRC 1276</strain>
    </source>
</reference>
<name>A0ABV8G920_9ACTN</name>
<protein>
    <recommendedName>
        <fullName evidence="1">Rhamnogalacturonan lyase family 11 C-terminal domain-containing protein</fullName>
    </recommendedName>
</protein>
<proteinExistence type="predicted"/>
<evidence type="ECO:0000259" key="1">
    <source>
        <dbReference type="Pfam" id="PF21348"/>
    </source>
</evidence>
<feature type="domain" description="Rhamnogalacturonan lyase family 11 C-terminal" evidence="1">
    <location>
        <begin position="6"/>
        <end position="99"/>
    </location>
</feature>
<dbReference type="InterPro" id="IPR034641">
    <property type="entry name" value="RGL11"/>
</dbReference>
<evidence type="ECO:0000313" key="2">
    <source>
        <dbReference type="EMBL" id="MFC4009146.1"/>
    </source>
</evidence>
<dbReference type="Proteomes" id="UP001595851">
    <property type="component" value="Unassembled WGS sequence"/>
</dbReference>
<evidence type="ECO:0000313" key="3">
    <source>
        <dbReference type="Proteomes" id="UP001595851"/>
    </source>
</evidence>
<comment type="caution">
    <text evidence="2">The sequence shown here is derived from an EMBL/GenBank/DDBJ whole genome shotgun (WGS) entry which is preliminary data.</text>
</comment>
<dbReference type="PANTHER" id="PTHR43118:SF1">
    <property type="entry name" value="RHAMNOGALACTURONAN LYASE (EUROFUNG)"/>
    <property type="match status" value="1"/>
</dbReference>
<dbReference type="PANTHER" id="PTHR43118">
    <property type="entry name" value="RHAMNOGALACTURONAN LYASE (EUROFUNG)"/>
    <property type="match status" value="1"/>
</dbReference>
<sequence length="106" mass="11593">MPGSELPRLLTTSRYGAVNASTVNPAFVGDILGDWREVVYTNAAFNELIVFTTDRPSGTRLYTLAHNPAYRNGMTLKGCMQSHHVDYFLGSGMARPPRPNITYAGG</sequence>
<accession>A0ABV8G920</accession>
<dbReference type="InterPro" id="IPR049366">
    <property type="entry name" value="RGL11_C"/>
</dbReference>